<dbReference type="InterPro" id="IPR000794">
    <property type="entry name" value="Beta-ketoacyl_synthase"/>
</dbReference>
<gene>
    <name evidence="4" type="ORF">AN215_07580</name>
</gene>
<keyword evidence="1" id="KW-0808">Transferase</keyword>
<dbReference type="Gene3D" id="3.40.47.10">
    <property type="match status" value="1"/>
</dbReference>
<sequence>MSESGTHITGLGLALPGVAEAADLVSSGERADAPPPDPAERIGRKGLRYKDRATQLALVAARDALCDAGLITPDRERCAAGGSTAVVASSNLGNLDSVCTIAGDIAEKSVAAISPMNLPNASSNVVASSVAIRFGLRGPNLMLCNGVASGLDAVRWGASLISAGRAERALVVGVETGNGVTARLTGVPEDDQLDGAVALVLESSTAARLRGATSMASLGEGVRSTSVAGCVGSLLPYDASASGGTHARGTRSGGAVEAGPGVWFVPERFDLSAPLPGTEGLERHDVTRTFGRASGALGVLQCAAAVSWFASGEATAALVTSGDDGCDGVAGMMLGAPRGAR</sequence>
<evidence type="ECO:0000313" key="4">
    <source>
        <dbReference type="EMBL" id="OEU89600.1"/>
    </source>
</evidence>
<dbReference type="SUPFAM" id="SSF53901">
    <property type="entry name" value="Thiolase-like"/>
    <property type="match status" value="1"/>
</dbReference>
<name>A0A1E7JMX7_9ACTN</name>
<keyword evidence="5" id="KW-1185">Reference proteome</keyword>
<dbReference type="STRING" id="933944.AN215_07580"/>
<dbReference type="EMBL" id="LJGT01000038">
    <property type="protein sequence ID" value="OEU89600.1"/>
    <property type="molecule type" value="Genomic_DNA"/>
</dbReference>
<feature type="domain" description="Beta-ketoacyl synthase-like N-terminal" evidence="3">
    <location>
        <begin position="40"/>
        <end position="176"/>
    </location>
</feature>
<dbReference type="Pfam" id="PF00109">
    <property type="entry name" value="ketoacyl-synt"/>
    <property type="match status" value="1"/>
</dbReference>
<protein>
    <recommendedName>
        <fullName evidence="3">Beta-ketoacyl synthase-like N-terminal domain-containing protein</fullName>
    </recommendedName>
</protein>
<dbReference type="RefSeq" id="WP_070013353.1">
    <property type="nucleotide sequence ID" value="NZ_LJGS01000044.1"/>
</dbReference>
<evidence type="ECO:0000313" key="5">
    <source>
        <dbReference type="Proteomes" id="UP000176087"/>
    </source>
</evidence>
<dbReference type="GO" id="GO:0004315">
    <property type="term" value="F:3-oxoacyl-[acyl-carrier-protein] synthase activity"/>
    <property type="evidence" value="ECO:0007669"/>
    <property type="project" value="TreeGrafter"/>
</dbReference>
<dbReference type="PANTHER" id="PTHR11712:SF336">
    <property type="entry name" value="3-OXOACYL-[ACYL-CARRIER-PROTEIN] SYNTHASE, MITOCHONDRIAL"/>
    <property type="match status" value="1"/>
</dbReference>
<dbReference type="PATRIC" id="fig|933944.5.peg.839"/>
<evidence type="ECO:0000256" key="1">
    <source>
        <dbReference type="ARBA" id="ARBA00022679"/>
    </source>
</evidence>
<comment type="caution">
    <text evidence="4">The sequence shown here is derived from an EMBL/GenBank/DDBJ whole genome shotgun (WGS) entry which is preliminary data.</text>
</comment>
<evidence type="ECO:0000256" key="2">
    <source>
        <dbReference type="SAM" id="MobiDB-lite"/>
    </source>
</evidence>
<dbReference type="InterPro" id="IPR016039">
    <property type="entry name" value="Thiolase-like"/>
</dbReference>
<feature type="region of interest" description="Disordered" evidence="2">
    <location>
        <begin position="25"/>
        <end position="45"/>
    </location>
</feature>
<reference evidence="4 5" key="1">
    <citation type="journal article" date="2016" name="Front. Microbiol.">
        <title>Comparative Genomics Analysis of Streptomyces Species Reveals Their Adaptation to the Marine Environment and Their Diversity at the Genomic Level.</title>
        <authorList>
            <person name="Tian X."/>
            <person name="Zhang Z."/>
            <person name="Yang T."/>
            <person name="Chen M."/>
            <person name="Li J."/>
            <person name="Chen F."/>
            <person name="Yang J."/>
            <person name="Li W."/>
            <person name="Zhang B."/>
            <person name="Zhang Z."/>
            <person name="Wu J."/>
            <person name="Zhang C."/>
            <person name="Long L."/>
            <person name="Xiao J."/>
        </authorList>
    </citation>
    <scope>NUCLEOTIDE SEQUENCE [LARGE SCALE GENOMIC DNA]</scope>
    <source>
        <strain evidence="4 5">SCSIO 10390</strain>
    </source>
</reference>
<accession>A0A1E7JMX7</accession>
<organism evidence="4 5">
    <name type="scientific">Streptomyces abyssalis</name>
    <dbReference type="NCBI Taxonomy" id="933944"/>
    <lineage>
        <taxon>Bacteria</taxon>
        <taxon>Bacillati</taxon>
        <taxon>Actinomycetota</taxon>
        <taxon>Actinomycetes</taxon>
        <taxon>Kitasatosporales</taxon>
        <taxon>Streptomycetaceae</taxon>
        <taxon>Streptomyces</taxon>
    </lineage>
</organism>
<dbReference type="PANTHER" id="PTHR11712">
    <property type="entry name" value="POLYKETIDE SYNTHASE-RELATED"/>
    <property type="match status" value="1"/>
</dbReference>
<dbReference type="OrthoDB" id="3364148at2"/>
<proteinExistence type="predicted"/>
<dbReference type="InterPro" id="IPR014030">
    <property type="entry name" value="Ketoacyl_synth_N"/>
</dbReference>
<dbReference type="GO" id="GO:0006633">
    <property type="term" value="P:fatty acid biosynthetic process"/>
    <property type="evidence" value="ECO:0007669"/>
    <property type="project" value="TreeGrafter"/>
</dbReference>
<dbReference type="AlphaFoldDB" id="A0A1E7JMX7"/>
<dbReference type="Proteomes" id="UP000176087">
    <property type="component" value="Unassembled WGS sequence"/>
</dbReference>
<evidence type="ECO:0000259" key="3">
    <source>
        <dbReference type="Pfam" id="PF00109"/>
    </source>
</evidence>